<feature type="region of interest" description="Disordered" evidence="5">
    <location>
        <begin position="1"/>
        <end position="32"/>
    </location>
</feature>
<feature type="region of interest" description="Disordered" evidence="5">
    <location>
        <begin position="2864"/>
        <end position="2914"/>
    </location>
</feature>
<dbReference type="RefSeq" id="XP_047735427.1">
    <property type="nucleotide sequence ID" value="XM_047879471.1"/>
</dbReference>
<dbReference type="GO" id="GO:0051660">
    <property type="term" value="P:establishment of centrosome localization"/>
    <property type="evidence" value="ECO:0007669"/>
    <property type="project" value="TreeGrafter"/>
</dbReference>
<feature type="region of interest" description="Disordered" evidence="5">
    <location>
        <begin position="690"/>
        <end position="710"/>
    </location>
</feature>
<feature type="compositionally biased region" description="Basic and acidic residues" evidence="5">
    <location>
        <begin position="2897"/>
        <end position="2913"/>
    </location>
</feature>
<keyword evidence="2" id="KW-0132">Cell division</keyword>
<feature type="compositionally biased region" description="Pro residues" evidence="5">
    <location>
        <begin position="3611"/>
        <end position="3620"/>
    </location>
</feature>
<dbReference type="PROSITE" id="PS50106">
    <property type="entry name" value="PDZ"/>
    <property type="match status" value="3"/>
</dbReference>
<keyword evidence="7" id="KW-1185">Reference proteome</keyword>
<evidence type="ECO:0000256" key="3">
    <source>
        <dbReference type="ARBA" id="ARBA00022737"/>
    </source>
</evidence>
<dbReference type="InterPro" id="IPR036034">
    <property type="entry name" value="PDZ_sf"/>
</dbReference>
<evidence type="ECO:0000256" key="2">
    <source>
        <dbReference type="ARBA" id="ARBA00022618"/>
    </source>
</evidence>
<dbReference type="GO" id="GO:0030010">
    <property type="term" value="P:establishment of cell polarity"/>
    <property type="evidence" value="ECO:0007669"/>
    <property type="project" value="TreeGrafter"/>
</dbReference>
<feature type="compositionally biased region" description="Low complexity" evidence="5">
    <location>
        <begin position="351"/>
        <end position="362"/>
    </location>
</feature>
<feature type="region of interest" description="Disordered" evidence="5">
    <location>
        <begin position="1759"/>
        <end position="1804"/>
    </location>
</feature>
<feature type="region of interest" description="Disordered" evidence="5">
    <location>
        <begin position="3405"/>
        <end position="3668"/>
    </location>
</feature>
<feature type="region of interest" description="Disordered" evidence="5">
    <location>
        <begin position="2971"/>
        <end position="2991"/>
    </location>
</feature>
<feature type="compositionally biased region" description="Basic and acidic residues" evidence="5">
    <location>
        <begin position="2865"/>
        <end position="2874"/>
    </location>
</feature>
<dbReference type="GO" id="GO:0043296">
    <property type="term" value="C:apical junction complex"/>
    <property type="evidence" value="ECO:0007669"/>
    <property type="project" value="TreeGrafter"/>
</dbReference>
<dbReference type="GO" id="GO:0005912">
    <property type="term" value="C:adherens junction"/>
    <property type="evidence" value="ECO:0007669"/>
    <property type="project" value="TreeGrafter"/>
</dbReference>
<dbReference type="Pfam" id="PF00595">
    <property type="entry name" value="PDZ"/>
    <property type="match status" value="3"/>
</dbReference>
<feature type="compositionally biased region" description="Basic and acidic residues" evidence="5">
    <location>
        <begin position="321"/>
        <end position="350"/>
    </location>
</feature>
<sequence length="3668" mass="401293">MTINGKVVQPETDVANSTRRQSTKDRRGSLSSRLSASKEKLFFSKERIFGSKDKIFTSKDSIFGSKDKIFKEEAKLGSEDVKYKTSTLKSKKGSCDGSCQSLKVQYSDVVGVANKLTRIFCRSRSQTYNLQRKEKGMSLPANFSQTTGNWVTIANLRQLDGGILDPDDRLCDVVDDRDQIIAVYTEHPPHKGATGPDSPGVPPRTDAPTTLPSRSHTPDIFQIGSEYGGGLNTTDIEVTGDELNNTPPPLHVRRGSEPTLNRISPISLDPLGGESAPSGVPQSAVGGGGPRTFTVPNKRWSAAPVIIDDDVVTPPSSTPLKDPDPTNPHSREFLFPGEERGEGSGEEKKPSSSASSSASSHHSATNAAFSRFARDGNRCSVQVLSDNPTMSRWADAAERVGGSGMSYNEMRRRDPVGGAATSPHHSRQASLDTRNYQETADHSGFYESPTSYDKKSNATSYDRNGTAFSPHDSIPSAYNNTSHNYDILPSNFDQSSSNYQKNHLSATYDKKKDVSSSHSTRSRNQTEQVADVGRTQPHHERSSSLDSYCLDTRPHINQNQRSQRETSQTFARSQNSASYASHSSADGRSLAEERILVVLNNGCGPLGIHVIPSPAMGRGGEEGSGGLLVEGVEEGGRVAQDGRIQVHDRIVDINGHSLLNTTFHQAQEIFKDAMQAPALRLLVAKNRTNSRAPATPGMAGGKGATAPSLSARTQTVMLASGSRRPGRLISLCLTKGQHGLGFSITTRDNPARGHAPIYIKSVLPQGAAIEEGTLRIGDKLVSVNGKEVTGLSQTEVANMLRKIPVGGRAVLEVSRQERGVETNASSTAPGADVTEGPKAGDVKDRLRDDHPPSPQLPRPIGVEKSWEDSLMFPWKQRELITFHIPVHDSERAGLGVSVKGKTSSQGSNGPVDLGIFVKNVICGGAASRDGRLMENDQLININGLSLLGKPNSEAMTTLRIAMHQEGPIPGIITLMIARRIPGSQAGNPSDQATLNNSIYNNNNNSNSLPRSGRDSANSNDTLGYLCGGARTAPTTPTPYEGYSTDYTAPRLAAASSTPVGGDPLSSVLHNPVLHRITGNTAALRNDSYYQATHDTWNNSELGAAMPSPAAGEGREACVEGGAAPASSSLGSPTINLPQRDTLLIQDEYHPSLGSTALDGRGACLDDTYNSQTSLEGAGGGFSRDQFGRQSMSEKRHASLDAKNTDTYQRNKKLREEREKQKQSTEQAHNPAGVADLPPRPESSVLPRSPSSPPPPPRRFSPHHSLPGYVRRIGVSPLVSSSSPSKTTLTLPRSPRKQGGTRPATATAPGGKNSETQTALTKIPVTIPKMASNGTKMGVSTKNDTPTCFESTTMRTVIDSCEPNASSVKINPVNNSEAAVPDARTLRGSAKSYVRPTPAPSEKVEKIAPKSSDPGISFYKRGSSCKGEKLGGEGGILGLLRGVSRSLERPHHHTNNNTRALTETQDDCLAAPESKTSEAFIRSLSCEAISALRFNVFDESSHQNMRSLPRRQRLSSILEHENTSPQFVHNVHSEKQPSLSVTNNLKLTSTPLSNARIGRAESLEKNSERRVSFNPLLEFGEDINGYSQNYVRNGHSYTDVRNVTAKFLSLPRNKVKCNDIQEKPISLTRRKAFAMRGLPGSPGLVNSQKNIMPSSLMILESKVNSILKETPRSCVENFTDEEFCEFHPDASDQCYDFYRPITPPFEFDDAQIENYCVDGYNNNNNHITDVNYNSVYAEDPSFDEKKILMLRNKHRSKFSSAIRPKISPKKGTGKTSQWTSPKQAEENESLRKNSQSGLEKRRRSLDTSLMLPRAKLSSLSLARRSLDSNLDDVRLSYNDQFVHDLDNAQKKPVGQMNYKTLPCKLKWADEMDYDECFSDEPTHEISSRYGQINCQNNVKNFNYRLTSDSNIREKRNSVASAIVDHWRLFNNRMKTMNKIHRHSTSDLTMKPTRRRASVPHEMPTEAARHKITYKYSRHARNSRGSGDVFLAESCTSYTGKDHHTAPDIGPGLGMKKSSSLESLQTMVQEVTLAECGGPSDGGRASGRVPRGRGCNESFRAAVDRSYDAPLAPPDAAPMDTLAEEDIEGHPRSGHHISDAIKSQKIPPHAKKNKGLLKGLGSMFRFGKHRKTLDSNTMAEPCGADLDTNLPPSWSEGDATPDDDDAGDAEAPGRGVADDTNNCSRAERMHQLRAEHQLRHIQRNGTYPTDLTEELDHTRANKKFLNADEAKKPSIELPINGNDNSHEVSSVTLKNNSSQLLTLENLPLSPISAPNITSSRFILSPSSTSDMRSPMSATNIESPLAEPPASVRKEDNTLANLTVAAAVRRTDAIVQRQLRSVSSSGFGSTSPTRRSFHGGVLTKYPCLDDLDRSPESSFSRGKRHLTKLIQVSKTSPAKTLNRSFTICLPSDLAKESYAFIERSQACIDGFHDTLKNADFIFHEENATGIDQAMTIWSSKKGIGAPEALPEQIRPCNSSLFCKSCFRDEHDSSRVTSKQSPETSQHRDVFIIMSPKKDVKLTVNSHHSNNVAGNSVPAISANAYVFNDVIYSRPVKKATASMCNIVNSLPVAERTPKNVASNLPAGRKDVNEAYANVNDAYINAVSQQTERDSRGNNSTQLLPRCSTTNNLSHLPTSSLTNSKIKNDSGLYERPSSILLSAGNLNALFGDTSVAHKPPLPPRNKNSFTTNHSSSSSCNNSGHAAASAYKHPPPPVHLRDGNPFHESKVFPKVPNSQSSAGDTSEKPCADSVAEPVASNYFYHGDTVSVNKVQNISRNDNGLASVHKPIQTRNYQVPPPPVHIRNALAEKKSLCVNTRSELTTQQEVRSTCQVLPEPRSEVLTNSSSSKKEVNRPASVIHTSVLQEVENSNKSDDFKPNNRRRSFSLSETLSSTRKRKANKKSEKSDRKELRSENKENIPAIEEITRGHSAIPNFGGMNANFTFTFAKTLSCLNSNSCKDLSFVDPEVKDKAISNDHTANKLTRREQDDRKNEDTFCQNQANESILSDSNYMNITNLCPEASSDFVDNMKNVTGNEFTIGVHTKKNRPLPIYCHEGANNPMPASGLRAPHPASQYTPTSAPNCQTYFNNGLSLNNHRTYENYASNLALPNPAVCFNTANQPLSSSSSNCSSSSGRSSSLPRMGVKGVAAAKLVSRSNAPTGMNFYQDYSSYVPFTRDCRGPCPAPLIPPKRLKPVPAPPGEAPSNTAEEFGLPAHRPGSRGVRGSTQTPAAANSLLFAHYANYQQIQQHLRNEEQERLKQLASQQYRDFREKHYNRKQRPHTTYITESSPQWQLLQKLEQSFIDEAIINSRECREYQSQRGPREGHGSMSRPVSNYYEYESVQAMMSHAATSSDSTRQTPQQQLMLHSRAAQHQGELSSNLTYKTNAFSQAQSNKNNSAYIQQQHNSANNTTNISIGSSNSSNASSNGPPYRHQHSNSSSNNSSGRNRAPPMSPYKNHVNTQGYSIQNPRNMNPGYSSTVQYSSNSNSSNNNNNSKNINSMSMGPNSPAFNNMSHDNSMPGPAMSGQNSLPRRSHMQPQYSDPTQATDDALPYHANSNSKLHQQPRQQKQAPPPPNKPHQQYRMQATHQAKSSPSKSSHPQNMGAMHHPSHRNRQPPPPPPGHPLAPTHHRHPQQYQQTQHTSQSQHNPQSQHSQPHYRVGMNQHTVPGSKV</sequence>
<dbReference type="PANTHER" id="PTHR16484">
    <property type="entry name" value="PARTITIONING DEFECTIVE 3 RELATED"/>
    <property type="match status" value="1"/>
</dbReference>
<feature type="compositionally biased region" description="Polar residues" evidence="5">
    <location>
        <begin position="1772"/>
        <end position="1781"/>
    </location>
</feature>
<feature type="region of interest" description="Disordered" evidence="5">
    <location>
        <begin position="3185"/>
        <end position="3223"/>
    </location>
</feature>
<feature type="region of interest" description="Disordered" evidence="5">
    <location>
        <begin position="3343"/>
        <end position="3372"/>
    </location>
</feature>
<dbReference type="GO" id="GO:0000226">
    <property type="term" value="P:microtubule cytoskeleton organization"/>
    <property type="evidence" value="ECO:0007669"/>
    <property type="project" value="TreeGrafter"/>
</dbReference>
<dbReference type="GO" id="GO:0051301">
    <property type="term" value="P:cell division"/>
    <property type="evidence" value="ECO:0007669"/>
    <property type="project" value="UniProtKB-KW"/>
</dbReference>
<keyword evidence="4" id="KW-0131">Cell cycle</keyword>
<feature type="region of interest" description="Disordered" evidence="5">
    <location>
        <begin position="1389"/>
        <end position="1408"/>
    </location>
</feature>
<accession>A0A979FFB2</accession>
<dbReference type="Proteomes" id="UP000694843">
    <property type="component" value="Unplaced"/>
</dbReference>
<dbReference type="OrthoDB" id="6264899at2759"/>
<evidence type="ECO:0000313" key="8">
    <source>
        <dbReference type="RefSeq" id="XP_047735427.1"/>
    </source>
</evidence>
<dbReference type="SMART" id="SM00228">
    <property type="entry name" value="PDZ"/>
    <property type="match status" value="3"/>
</dbReference>
<dbReference type="CDD" id="cd23058">
    <property type="entry name" value="PDZ2_Par3-like"/>
    <property type="match status" value="1"/>
</dbReference>
<feature type="compositionally biased region" description="Polar residues" evidence="5">
    <location>
        <begin position="3659"/>
        <end position="3668"/>
    </location>
</feature>
<feature type="region of interest" description="Disordered" evidence="5">
    <location>
        <begin position="982"/>
        <end position="1022"/>
    </location>
</feature>
<dbReference type="SUPFAM" id="SSF50156">
    <property type="entry name" value="PDZ domain-like"/>
    <property type="match status" value="3"/>
</dbReference>
<feature type="compositionally biased region" description="Polar residues" evidence="5">
    <location>
        <begin position="516"/>
        <end position="528"/>
    </location>
</feature>
<feature type="compositionally biased region" description="Polar residues" evidence="5">
    <location>
        <begin position="3521"/>
        <end position="3543"/>
    </location>
</feature>
<evidence type="ECO:0000313" key="7">
    <source>
        <dbReference type="Proteomes" id="UP000694843"/>
    </source>
</evidence>
<dbReference type="Gene3D" id="3.10.20.90">
    <property type="entry name" value="Phosphatidylinositol 3-kinase Catalytic Subunit, Chain A, domain 1"/>
    <property type="match status" value="1"/>
</dbReference>
<feature type="region of interest" description="Disordered" evidence="5">
    <location>
        <begin position="2834"/>
        <end position="2853"/>
    </location>
</feature>
<feature type="region of interest" description="Disordered" evidence="5">
    <location>
        <begin position="506"/>
        <end position="586"/>
    </location>
</feature>
<dbReference type="GO" id="GO:0005938">
    <property type="term" value="C:cell cortex"/>
    <property type="evidence" value="ECO:0007669"/>
    <property type="project" value="TreeGrafter"/>
</dbReference>
<feature type="compositionally biased region" description="Polar residues" evidence="5">
    <location>
        <begin position="3345"/>
        <end position="3361"/>
    </location>
</feature>
<feature type="compositionally biased region" description="Low complexity" evidence="5">
    <location>
        <begin position="1275"/>
        <end position="1292"/>
    </location>
</feature>
<feature type="compositionally biased region" description="Low complexity" evidence="5">
    <location>
        <begin position="2682"/>
        <end position="2704"/>
    </location>
</feature>
<feature type="domain" description="PDZ" evidence="6">
    <location>
        <begin position="595"/>
        <end position="685"/>
    </location>
</feature>
<feature type="region of interest" description="Disordered" evidence="5">
    <location>
        <begin position="2604"/>
        <end position="2642"/>
    </location>
</feature>
<feature type="region of interest" description="Disordered" evidence="5">
    <location>
        <begin position="2133"/>
        <end position="2180"/>
    </location>
</feature>
<feature type="compositionally biased region" description="Basic and acidic residues" evidence="5">
    <location>
        <begin position="1213"/>
        <end position="1222"/>
    </location>
</feature>
<feature type="domain" description="PDZ" evidence="6">
    <location>
        <begin position="730"/>
        <end position="802"/>
    </location>
</feature>
<feature type="compositionally biased region" description="Basic and acidic residues" evidence="5">
    <location>
        <begin position="1191"/>
        <end position="1203"/>
    </location>
</feature>
<feature type="region of interest" description="Disordered" evidence="5">
    <location>
        <begin position="404"/>
        <end position="435"/>
    </location>
</feature>
<feature type="region of interest" description="Disordered" evidence="5">
    <location>
        <begin position="2285"/>
        <end position="2308"/>
    </location>
</feature>
<evidence type="ECO:0000256" key="4">
    <source>
        <dbReference type="ARBA" id="ARBA00023306"/>
    </source>
</evidence>
<feature type="compositionally biased region" description="Low complexity" evidence="5">
    <location>
        <begin position="3405"/>
        <end position="3424"/>
    </location>
</feature>
<evidence type="ECO:0000259" key="6">
    <source>
        <dbReference type="PROSITE" id="PS50106"/>
    </source>
</evidence>
<dbReference type="Gene3D" id="2.30.42.10">
    <property type="match status" value="3"/>
</dbReference>
<dbReference type="PANTHER" id="PTHR16484:SF17">
    <property type="entry name" value="BAZOOKA, ISOFORM B"/>
    <property type="match status" value="1"/>
</dbReference>
<dbReference type="CDD" id="cd23059">
    <property type="entry name" value="PDZ3_Par3-like"/>
    <property type="match status" value="1"/>
</dbReference>
<feature type="compositionally biased region" description="Low complexity" evidence="5">
    <location>
        <begin position="3479"/>
        <end position="3498"/>
    </location>
</feature>
<reference evidence="8" key="1">
    <citation type="submission" date="2025-08" db="UniProtKB">
        <authorList>
            <consortium name="RefSeq"/>
        </authorList>
    </citation>
    <scope>IDENTIFICATION</scope>
    <source>
        <tissue evidence="8">Whole organism</tissue>
    </source>
</reference>
<feature type="region of interest" description="Disordered" evidence="5">
    <location>
        <begin position="1172"/>
        <end position="1318"/>
    </location>
</feature>
<keyword evidence="3" id="KW-0677">Repeat</keyword>
<feature type="compositionally biased region" description="Polar residues" evidence="5">
    <location>
        <begin position="555"/>
        <end position="572"/>
    </location>
</feature>
<dbReference type="GeneID" id="108665853"/>
<dbReference type="GO" id="GO:0035091">
    <property type="term" value="F:phosphatidylinositol binding"/>
    <property type="evidence" value="ECO:0007669"/>
    <property type="project" value="TreeGrafter"/>
</dbReference>
<feature type="compositionally biased region" description="Low complexity" evidence="5">
    <location>
        <begin position="3630"/>
        <end position="3653"/>
    </location>
</feature>
<feature type="compositionally biased region" description="Basic and acidic residues" evidence="5">
    <location>
        <begin position="838"/>
        <end position="851"/>
    </location>
</feature>
<feature type="compositionally biased region" description="Basic and acidic residues" evidence="5">
    <location>
        <begin position="2713"/>
        <end position="2725"/>
    </location>
</feature>
<feature type="compositionally biased region" description="Pro residues" evidence="5">
    <location>
        <begin position="1249"/>
        <end position="1258"/>
    </location>
</feature>
<feature type="compositionally biased region" description="Polar residues" evidence="5">
    <location>
        <begin position="2612"/>
        <end position="2640"/>
    </location>
</feature>
<dbReference type="GO" id="GO:0008104">
    <property type="term" value="P:intracellular protein localization"/>
    <property type="evidence" value="ECO:0007669"/>
    <property type="project" value="TreeGrafter"/>
</dbReference>
<feature type="compositionally biased region" description="Polar residues" evidence="5">
    <location>
        <begin position="2285"/>
        <end position="2299"/>
    </location>
</feature>
<dbReference type="InterPro" id="IPR021922">
    <property type="entry name" value="Par3/HAL_N"/>
</dbReference>
<feature type="domain" description="PDZ" evidence="6">
    <location>
        <begin position="883"/>
        <end position="959"/>
    </location>
</feature>
<dbReference type="GO" id="GO:0016324">
    <property type="term" value="C:apical plasma membrane"/>
    <property type="evidence" value="ECO:0007669"/>
    <property type="project" value="TreeGrafter"/>
</dbReference>
<dbReference type="InterPro" id="IPR001478">
    <property type="entry name" value="PDZ"/>
</dbReference>
<feature type="compositionally biased region" description="Polar residues" evidence="5">
    <location>
        <begin position="984"/>
        <end position="994"/>
    </location>
</feature>
<feature type="compositionally biased region" description="Polar residues" evidence="5">
    <location>
        <begin position="3454"/>
        <end position="3478"/>
    </location>
</feature>
<feature type="region of interest" description="Disordered" evidence="5">
    <location>
        <begin position="2672"/>
        <end position="2746"/>
    </location>
</feature>
<comment type="similarity">
    <text evidence="1">Belongs to the PAR3 family.</text>
</comment>
<evidence type="ECO:0000256" key="5">
    <source>
        <dbReference type="SAM" id="MobiDB-lite"/>
    </source>
</evidence>
<feature type="compositionally biased region" description="Polar residues" evidence="5">
    <location>
        <begin position="3499"/>
        <end position="3513"/>
    </location>
</feature>
<proteinExistence type="inferred from homology"/>
<feature type="compositionally biased region" description="Low complexity" evidence="5">
    <location>
        <begin position="573"/>
        <end position="584"/>
    </location>
</feature>
<protein>
    <submittedName>
        <fullName evidence="8">Uncharacterized protein LOC108665853</fullName>
    </submittedName>
</protein>
<feature type="region of interest" description="Disordered" evidence="5">
    <location>
        <begin position="186"/>
        <end position="362"/>
    </location>
</feature>
<gene>
    <name evidence="8" type="primary">LOC108665853</name>
</gene>
<feature type="compositionally biased region" description="Acidic residues" evidence="5">
    <location>
        <begin position="2157"/>
        <end position="2166"/>
    </location>
</feature>
<evidence type="ECO:0000256" key="1">
    <source>
        <dbReference type="ARBA" id="ARBA00005358"/>
    </source>
</evidence>
<feature type="region of interest" description="Disordered" evidence="5">
    <location>
        <begin position="816"/>
        <end position="861"/>
    </location>
</feature>
<feature type="compositionally biased region" description="Low complexity" evidence="5">
    <location>
        <begin position="995"/>
        <end position="1007"/>
    </location>
</feature>
<dbReference type="KEGG" id="hazt:108665853"/>
<feature type="compositionally biased region" description="Polar residues" evidence="5">
    <location>
        <begin position="3578"/>
        <end position="3597"/>
    </location>
</feature>
<dbReference type="Pfam" id="PF12053">
    <property type="entry name" value="Par3_HAL_N_term"/>
    <property type="match status" value="1"/>
</dbReference>
<dbReference type="GO" id="GO:0007155">
    <property type="term" value="P:cell adhesion"/>
    <property type="evidence" value="ECO:0007669"/>
    <property type="project" value="TreeGrafter"/>
</dbReference>
<feature type="compositionally biased region" description="Basic and acidic residues" evidence="5">
    <location>
        <begin position="2979"/>
        <end position="2990"/>
    </location>
</feature>
<organism evidence="7 8">
    <name type="scientific">Hyalella azteca</name>
    <name type="common">Amphipod</name>
    <dbReference type="NCBI Taxonomy" id="294128"/>
    <lineage>
        <taxon>Eukaryota</taxon>
        <taxon>Metazoa</taxon>
        <taxon>Ecdysozoa</taxon>
        <taxon>Arthropoda</taxon>
        <taxon>Crustacea</taxon>
        <taxon>Multicrustacea</taxon>
        <taxon>Malacostraca</taxon>
        <taxon>Eumalacostraca</taxon>
        <taxon>Peracarida</taxon>
        <taxon>Amphipoda</taxon>
        <taxon>Senticaudata</taxon>
        <taxon>Talitrida</taxon>
        <taxon>Talitroidea</taxon>
        <taxon>Hyalellidae</taxon>
        <taxon>Hyalella</taxon>
    </lineage>
</organism>
<feature type="region of interest" description="Disordered" evidence="5">
    <location>
        <begin position="1941"/>
        <end position="1962"/>
    </location>
</feature>
<dbReference type="InterPro" id="IPR052213">
    <property type="entry name" value="PAR3"/>
</dbReference>
<dbReference type="GO" id="GO:0045197">
    <property type="term" value="P:establishment or maintenance of epithelial cell apical/basal polarity"/>
    <property type="evidence" value="ECO:0007669"/>
    <property type="project" value="TreeGrafter"/>
</dbReference>
<name>A0A979FFB2_HYAAZ</name>